<organism evidence="1 2">
    <name type="scientific">Streblomastix strix</name>
    <dbReference type="NCBI Taxonomy" id="222440"/>
    <lineage>
        <taxon>Eukaryota</taxon>
        <taxon>Metamonada</taxon>
        <taxon>Preaxostyla</taxon>
        <taxon>Oxymonadida</taxon>
        <taxon>Streblomastigidae</taxon>
        <taxon>Streblomastix</taxon>
    </lineage>
</organism>
<dbReference type="EMBL" id="SNRW01003188">
    <property type="protein sequence ID" value="KAA6390535.1"/>
    <property type="molecule type" value="Genomic_DNA"/>
</dbReference>
<evidence type="ECO:0000313" key="1">
    <source>
        <dbReference type="EMBL" id="KAA6390535.1"/>
    </source>
</evidence>
<evidence type="ECO:0000313" key="2">
    <source>
        <dbReference type="Proteomes" id="UP000324800"/>
    </source>
</evidence>
<dbReference type="AlphaFoldDB" id="A0A5J4W741"/>
<sequence>MVQLIENTYFWAYAPSKIYQKDLPIVLAPLKLRTTVGIHGELSRRFHKIKIFRQLSQELKMRTNDIVQIHKIFRITDPFKLLLQRPPNELKNS</sequence>
<gene>
    <name evidence="1" type="ORF">EZS28_013940</name>
</gene>
<proteinExistence type="predicted"/>
<accession>A0A5J4W741</accession>
<reference evidence="1 2" key="1">
    <citation type="submission" date="2019-03" db="EMBL/GenBank/DDBJ databases">
        <title>Single cell metagenomics reveals metabolic interactions within the superorganism composed of flagellate Streblomastix strix and complex community of Bacteroidetes bacteria on its surface.</title>
        <authorList>
            <person name="Treitli S.C."/>
            <person name="Kolisko M."/>
            <person name="Husnik F."/>
            <person name="Keeling P."/>
            <person name="Hampl V."/>
        </authorList>
    </citation>
    <scope>NUCLEOTIDE SEQUENCE [LARGE SCALE GENOMIC DNA]</scope>
    <source>
        <strain evidence="1">ST1C</strain>
    </source>
</reference>
<name>A0A5J4W741_9EUKA</name>
<comment type="caution">
    <text evidence="1">The sequence shown here is derived from an EMBL/GenBank/DDBJ whole genome shotgun (WGS) entry which is preliminary data.</text>
</comment>
<dbReference type="Proteomes" id="UP000324800">
    <property type="component" value="Unassembled WGS sequence"/>
</dbReference>
<protein>
    <submittedName>
        <fullName evidence="1">Uncharacterized protein</fullName>
    </submittedName>
</protein>